<dbReference type="InterPro" id="IPR025724">
    <property type="entry name" value="GAG-pre-integrase_dom"/>
</dbReference>
<keyword evidence="3" id="KW-1185">Reference proteome</keyword>
<proteinExistence type="predicted"/>
<gene>
    <name evidence="2" type="ORF">KK1_008870</name>
</gene>
<evidence type="ECO:0000313" key="3">
    <source>
        <dbReference type="Proteomes" id="UP000075243"/>
    </source>
</evidence>
<accession>A0A151TRL9</accession>
<sequence>MIKISNGALIVAKGTKKNGLYILDGYIIIAHVSVASQTLHDKTKLWHLRLGHSEKGLVELGKQNLLNGDKLDKLDFCDHCLLGKSHKVMFKTRIHLSSRPFKYVHSDLWVGQG</sequence>
<dbReference type="Proteomes" id="UP000075243">
    <property type="component" value="Chromosome 3"/>
</dbReference>
<name>A0A151TRL9_CAJCA</name>
<protein>
    <recommendedName>
        <fullName evidence="1">GAG-pre-integrase domain-containing protein</fullName>
    </recommendedName>
</protein>
<reference evidence="2 3" key="1">
    <citation type="journal article" date="2012" name="Nat. Biotechnol.">
        <title>Draft genome sequence of pigeonpea (Cajanus cajan), an orphan legume crop of resource-poor farmers.</title>
        <authorList>
            <person name="Varshney R.K."/>
            <person name="Chen W."/>
            <person name="Li Y."/>
            <person name="Bharti A.K."/>
            <person name="Saxena R.K."/>
            <person name="Schlueter J.A."/>
            <person name="Donoghue M.T."/>
            <person name="Azam S."/>
            <person name="Fan G."/>
            <person name="Whaley A.M."/>
            <person name="Farmer A.D."/>
            <person name="Sheridan J."/>
            <person name="Iwata A."/>
            <person name="Tuteja R."/>
            <person name="Penmetsa R.V."/>
            <person name="Wu W."/>
            <person name="Upadhyaya H.D."/>
            <person name="Yang S.P."/>
            <person name="Shah T."/>
            <person name="Saxena K.B."/>
            <person name="Michael T."/>
            <person name="McCombie W.R."/>
            <person name="Yang B."/>
            <person name="Zhang G."/>
            <person name="Yang H."/>
            <person name="Wang J."/>
            <person name="Spillane C."/>
            <person name="Cook D.R."/>
            <person name="May G.D."/>
            <person name="Xu X."/>
            <person name="Jackson S.A."/>
        </authorList>
    </citation>
    <scope>NUCLEOTIDE SEQUENCE [LARGE SCALE GENOMIC DNA]</scope>
    <source>
        <strain evidence="3">cv. Asha</strain>
    </source>
</reference>
<dbReference type="EMBL" id="CM003605">
    <property type="protein sequence ID" value="KYP69670.1"/>
    <property type="molecule type" value="Genomic_DNA"/>
</dbReference>
<evidence type="ECO:0000259" key="1">
    <source>
        <dbReference type="Pfam" id="PF13976"/>
    </source>
</evidence>
<dbReference type="AlphaFoldDB" id="A0A151TRL9"/>
<organism evidence="2 3">
    <name type="scientific">Cajanus cajan</name>
    <name type="common">Pigeon pea</name>
    <name type="synonym">Cajanus indicus</name>
    <dbReference type="NCBI Taxonomy" id="3821"/>
    <lineage>
        <taxon>Eukaryota</taxon>
        <taxon>Viridiplantae</taxon>
        <taxon>Streptophyta</taxon>
        <taxon>Embryophyta</taxon>
        <taxon>Tracheophyta</taxon>
        <taxon>Spermatophyta</taxon>
        <taxon>Magnoliopsida</taxon>
        <taxon>eudicotyledons</taxon>
        <taxon>Gunneridae</taxon>
        <taxon>Pentapetalae</taxon>
        <taxon>rosids</taxon>
        <taxon>fabids</taxon>
        <taxon>Fabales</taxon>
        <taxon>Fabaceae</taxon>
        <taxon>Papilionoideae</taxon>
        <taxon>50 kb inversion clade</taxon>
        <taxon>NPAAA clade</taxon>
        <taxon>indigoferoid/millettioid clade</taxon>
        <taxon>Phaseoleae</taxon>
        <taxon>Cajanus</taxon>
    </lineage>
</organism>
<dbReference type="Gramene" id="C.cajan_08618.t">
    <property type="protein sequence ID" value="C.cajan_08618.t.cds1"/>
    <property type="gene ID" value="C.cajan_08618"/>
</dbReference>
<dbReference type="Pfam" id="PF13976">
    <property type="entry name" value="gag_pre-integrs"/>
    <property type="match status" value="1"/>
</dbReference>
<feature type="domain" description="GAG-pre-integrase" evidence="1">
    <location>
        <begin position="19"/>
        <end position="85"/>
    </location>
</feature>
<evidence type="ECO:0000313" key="2">
    <source>
        <dbReference type="EMBL" id="KYP69670.1"/>
    </source>
</evidence>